<name>A0ABQ3EV35_9HYPH</name>
<proteinExistence type="predicted"/>
<reference evidence="2" key="1">
    <citation type="journal article" date="2019" name="Int. J. Syst. Evol. Microbiol.">
        <title>The Global Catalogue of Microorganisms (GCM) 10K type strain sequencing project: providing services to taxonomists for standard genome sequencing and annotation.</title>
        <authorList>
            <consortium name="The Broad Institute Genomics Platform"/>
            <consortium name="The Broad Institute Genome Sequencing Center for Infectious Disease"/>
            <person name="Wu L."/>
            <person name="Ma J."/>
        </authorList>
    </citation>
    <scope>NUCLEOTIDE SEQUENCE [LARGE SCALE GENOMIC DNA]</scope>
    <source>
        <strain evidence="2">KCTC 12861</strain>
    </source>
</reference>
<sequence>MHNIETANASTLKQISVIKKRAHPLLICDVDEVLLHFIPHLERYMNARGIYFREAVYRLTENMFHTETGKNLPDHECLKIIYEFFESEVSKQEAVPHAAAQLKRLSKHCDIVILTNLTGDQNKSAREDLLKSIGIDYPLVTNQGPKGGAVAALCAERDGHPIIFVDDSPTNIVSVGKSVPHVQLVHFVADPRFFATAEDLPNVALKSNCWLETGDFIEDLLITALR</sequence>
<evidence type="ECO:0000313" key="1">
    <source>
        <dbReference type="EMBL" id="GHB48447.1"/>
    </source>
</evidence>
<dbReference type="Proteomes" id="UP000637980">
    <property type="component" value="Unassembled WGS sequence"/>
</dbReference>
<gene>
    <name evidence="1" type="ORF">GCM10007094_42130</name>
</gene>
<keyword evidence="2" id="KW-1185">Reference proteome</keyword>
<accession>A0ABQ3EV35</accession>
<evidence type="ECO:0000313" key="2">
    <source>
        <dbReference type="Proteomes" id="UP000637980"/>
    </source>
</evidence>
<dbReference type="SUPFAM" id="SSF56784">
    <property type="entry name" value="HAD-like"/>
    <property type="match status" value="1"/>
</dbReference>
<dbReference type="RefSeq" id="WP_189438793.1">
    <property type="nucleotide sequence ID" value="NZ_BMXE01000011.1"/>
</dbReference>
<dbReference type="EMBL" id="BMXE01000011">
    <property type="protein sequence ID" value="GHB48447.1"/>
    <property type="molecule type" value="Genomic_DNA"/>
</dbReference>
<comment type="caution">
    <text evidence="1">The sequence shown here is derived from an EMBL/GenBank/DDBJ whole genome shotgun (WGS) entry which is preliminary data.</text>
</comment>
<protein>
    <submittedName>
        <fullName evidence="1">Uncharacterized protein</fullName>
    </submittedName>
</protein>
<dbReference type="InterPro" id="IPR036412">
    <property type="entry name" value="HAD-like_sf"/>
</dbReference>
<organism evidence="1 2">
    <name type="scientific">Pseudovibrio japonicus</name>
    <dbReference type="NCBI Taxonomy" id="366534"/>
    <lineage>
        <taxon>Bacteria</taxon>
        <taxon>Pseudomonadati</taxon>
        <taxon>Pseudomonadota</taxon>
        <taxon>Alphaproteobacteria</taxon>
        <taxon>Hyphomicrobiales</taxon>
        <taxon>Stappiaceae</taxon>
        <taxon>Pseudovibrio</taxon>
    </lineage>
</organism>